<dbReference type="Gene3D" id="3.30.565.10">
    <property type="entry name" value="Histidine kinase-like ATPase, C-terminal domain"/>
    <property type="match status" value="1"/>
</dbReference>
<protein>
    <submittedName>
        <fullName evidence="3">ATP-binding protein</fullName>
    </submittedName>
</protein>
<dbReference type="CDD" id="cd16936">
    <property type="entry name" value="HATPase_RsbW-like"/>
    <property type="match status" value="1"/>
</dbReference>
<evidence type="ECO:0000313" key="4">
    <source>
        <dbReference type="Proteomes" id="UP000298438"/>
    </source>
</evidence>
<gene>
    <name evidence="3" type="ORF">E4L96_04680</name>
</gene>
<dbReference type="EMBL" id="SPVF01000069">
    <property type="protein sequence ID" value="TFW26009.1"/>
    <property type="molecule type" value="Genomic_DNA"/>
</dbReference>
<dbReference type="InterPro" id="IPR003594">
    <property type="entry name" value="HATPase_dom"/>
</dbReference>
<keyword evidence="1" id="KW-0723">Serine/threonine-protein kinase</keyword>
<sequence length="136" mass="14678">MTQKVNSLAIESCENSTILEGRLDNVPVAQGFVVSALTASGIGEERICRAELILEELFRNVVLHGYGGDCARPVWLHVHGDGFTLEDEAPAFDPLHGDIVEDLDRIGGAGLPLIRNLGRAVSYVRSAGRNRISVLV</sequence>
<dbReference type="InterPro" id="IPR050267">
    <property type="entry name" value="Anti-sigma-factor_SerPK"/>
</dbReference>
<dbReference type="InterPro" id="IPR036890">
    <property type="entry name" value="HATPase_C_sf"/>
</dbReference>
<comment type="caution">
    <text evidence="3">The sequence shown here is derived from an EMBL/GenBank/DDBJ whole genome shotgun (WGS) entry which is preliminary data.</text>
</comment>
<name>A0A4Y9SMY6_9BURK</name>
<dbReference type="PANTHER" id="PTHR35526">
    <property type="entry name" value="ANTI-SIGMA-F FACTOR RSBW-RELATED"/>
    <property type="match status" value="1"/>
</dbReference>
<dbReference type="Pfam" id="PF13581">
    <property type="entry name" value="HATPase_c_2"/>
    <property type="match status" value="1"/>
</dbReference>
<proteinExistence type="predicted"/>
<dbReference type="RefSeq" id="WP_135206064.1">
    <property type="nucleotide sequence ID" value="NZ_SPVF01000069.1"/>
</dbReference>
<keyword evidence="3" id="KW-0547">Nucleotide-binding</keyword>
<dbReference type="GO" id="GO:0004674">
    <property type="term" value="F:protein serine/threonine kinase activity"/>
    <property type="evidence" value="ECO:0007669"/>
    <property type="project" value="UniProtKB-KW"/>
</dbReference>
<evidence type="ECO:0000256" key="1">
    <source>
        <dbReference type="ARBA" id="ARBA00022527"/>
    </source>
</evidence>
<dbReference type="OrthoDB" id="8778461at2"/>
<evidence type="ECO:0000313" key="3">
    <source>
        <dbReference type="EMBL" id="TFW26009.1"/>
    </source>
</evidence>
<evidence type="ECO:0000259" key="2">
    <source>
        <dbReference type="Pfam" id="PF13581"/>
    </source>
</evidence>
<dbReference type="Proteomes" id="UP000298438">
    <property type="component" value="Unassembled WGS sequence"/>
</dbReference>
<keyword evidence="4" id="KW-1185">Reference proteome</keyword>
<accession>A0A4Y9SMY6</accession>
<organism evidence="3 4">
    <name type="scientific">Zemynaea arenosa</name>
    <dbReference type="NCBI Taxonomy" id="2561931"/>
    <lineage>
        <taxon>Bacteria</taxon>
        <taxon>Pseudomonadati</taxon>
        <taxon>Pseudomonadota</taxon>
        <taxon>Betaproteobacteria</taxon>
        <taxon>Burkholderiales</taxon>
        <taxon>Oxalobacteraceae</taxon>
        <taxon>Telluria group</taxon>
        <taxon>Zemynaea</taxon>
    </lineage>
</organism>
<reference evidence="3 4" key="1">
    <citation type="submission" date="2019-03" db="EMBL/GenBank/DDBJ databases">
        <title>Draft Genome Sequence of Massilia arenosa sp. nov., a Novel Massilia Species Isolated from a Sandy-loam Maize Soil.</title>
        <authorList>
            <person name="Raths R."/>
            <person name="Peta V."/>
            <person name="Bucking H."/>
        </authorList>
    </citation>
    <scope>NUCLEOTIDE SEQUENCE [LARGE SCALE GENOMIC DNA]</scope>
    <source>
        <strain evidence="3 4">MC02</strain>
    </source>
</reference>
<dbReference type="GO" id="GO:0005524">
    <property type="term" value="F:ATP binding"/>
    <property type="evidence" value="ECO:0007669"/>
    <property type="project" value="UniProtKB-KW"/>
</dbReference>
<keyword evidence="1" id="KW-0418">Kinase</keyword>
<keyword evidence="3" id="KW-0067">ATP-binding</keyword>
<keyword evidence="1" id="KW-0808">Transferase</keyword>
<dbReference type="AlphaFoldDB" id="A0A4Y9SMY6"/>
<feature type="domain" description="Histidine kinase/HSP90-like ATPase" evidence="2">
    <location>
        <begin position="21"/>
        <end position="133"/>
    </location>
</feature>